<dbReference type="AlphaFoldDB" id="A0A158SVF7"/>
<organism evidence="1 2">
    <name type="scientific">Haemophilus influenzae</name>
    <dbReference type="NCBI Taxonomy" id="727"/>
    <lineage>
        <taxon>Bacteria</taxon>
        <taxon>Pseudomonadati</taxon>
        <taxon>Pseudomonadota</taxon>
        <taxon>Gammaproteobacteria</taxon>
        <taxon>Pasteurellales</taxon>
        <taxon>Pasteurellaceae</taxon>
        <taxon>Haemophilus</taxon>
    </lineage>
</organism>
<name>A0A158SVF7_HAEIF</name>
<evidence type="ECO:0000313" key="2">
    <source>
        <dbReference type="Proteomes" id="UP000050700"/>
    </source>
</evidence>
<protein>
    <submittedName>
        <fullName evidence="1">Uncharacterized protein</fullName>
    </submittedName>
</protein>
<comment type="caution">
    <text evidence="1">The sequence shown here is derived from an EMBL/GenBank/DDBJ whole genome shotgun (WGS) entry which is preliminary data.</text>
</comment>
<sequence length="31" mass="3982">MLFFRGELFIINFYNIDHFFTDYIQENRIYT</sequence>
<reference evidence="1 2" key="1">
    <citation type="submission" date="2014-05" db="EMBL/GenBank/DDBJ databases">
        <title>Methylome analysis of the phasevarions of Haemophilus influenzae.</title>
        <authorList>
            <person name="Atack J.M."/>
            <person name="Fox K.L."/>
            <person name="Power P.M."/>
            <person name="Clark T."/>
            <person name="Jurcisek J."/>
            <person name="Korlach J."/>
            <person name="Bakaletz L.O."/>
            <person name="Jennings M.P."/>
        </authorList>
    </citation>
    <scope>NUCLEOTIDE SEQUENCE [LARGE SCALE GENOMIC DNA]</scope>
    <source>
        <strain evidence="1 2">1209</strain>
    </source>
</reference>
<gene>
    <name evidence="1" type="ORF">NTHI1209_00454</name>
</gene>
<evidence type="ECO:0000313" key="1">
    <source>
        <dbReference type="EMBL" id="KIS34851.1"/>
    </source>
</evidence>
<dbReference type="EMBL" id="JMQP01000002">
    <property type="protein sequence ID" value="KIS34851.1"/>
    <property type="molecule type" value="Genomic_DNA"/>
</dbReference>
<dbReference type="Proteomes" id="UP000050700">
    <property type="component" value="Unassembled WGS sequence"/>
</dbReference>
<proteinExistence type="predicted"/>
<accession>A0A158SVF7</accession>